<reference evidence="12 13" key="1">
    <citation type="journal article" date="2024" name="Ann. Entomol. Soc. Am.">
        <title>Genomic analyses of the southern and eastern yellowjacket wasps (Hymenoptera: Vespidae) reveal evolutionary signatures of social life.</title>
        <authorList>
            <person name="Catto M.A."/>
            <person name="Caine P.B."/>
            <person name="Orr S.E."/>
            <person name="Hunt B.G."/>
            <person name="Goodisman M.A.D."/>
        </authorList>
    </citation>
    <scope>NUCLEOTIDE SEQUENCE [LARGE SCALE GENOMIC DNA]</scope>
    <source>
        <strain evidence="12">232</strain>
        <tissue evidence="12">Head and thorax</tissue>
    </source>
</reference>
<evidence type="ECO:0000313" key="13">
    <source>
        <dbReference type="Proteomes" id="UP001607303"/>
    </source>
</evidence>
<evidence type="ECO:0000256" key="6">
    <source>
        <dbReference type="ARBA" id="ARBA00022729"/>
    </source>
</evidence>
<evidence type="ECO:0000256" key="10">
    <source>
        <dbReference type="SAM" id="MobiDB-lite"/>
    </source>
</evidence>
<accession>A0ABD2AMS7</accession>
<evidence type="ECO:0000256" key="5">
    <source>
        <dbReference type="ARBA" id="ARBA00022692"/>
    </source>
</evidence>
<dbReference type="AlphaFoldDB" id="A0ABD2AMS7"/>
<keyword evidence="8 11" id="KW-1133">Transmembrane helix</keyword>
<keyword evidence="6" id="KW-0732">Signal</keyword>
<evidence type="ECO:0000256" key="3">
    <source>
        <dbReference type="ARBA" id="ARBA00022448"/>
    </source>
</evidence>
<evidence type="ECO:0000256" key="2">
    <source>
        <dbReference type="ARBA" id="ARBA00021200"/>
    </source>
</evidence>
<evidence type="ECO:0000256" key="9">
    <source>
        <dbReference type="ARBA" id="ARBA00023136"/>
    </source>
</evidence>
<keyword evidence="5 11" id="KW-0812">Transmembrane</keyword>
<dbReference type="GO" id="GO:0015031">
    <property type="term" value="P:protein transport"/>
    <property type="evidence" value="ECO:0007669"/>
    <property type="project" value="UniProtKB-KW"/>
</dbReference>
<dbReference type="PANTHER" id="PTHR14995:SF2">
    <property type="entry name" value="PROTEIN AMNIONLESS"/>
    <property type="match status" value="1"/>
</dbReference>
<dbReference type="GO" id="GO:0005886">
    <property type="term" value="C:plasma membrane"/>
    <property type="evidence" value="ECO:0007669"/>
    <property type="project" value="UniProtKB-SubCell"/>
</dbReference>
<keyword evidence="3" id="KW-0813">Transport</keyword>
<evidence type="ECO:0000256" key="4">
    <source>
        <dbReference type="ARBA" id="ARBA00022475"/>
    </source>
</evidence>
<evidence type="ECO:0000256" key="1">
    <source>
        <dbReference type="ARBA" id="ARBA00004251"/>
    </source>
</evidence>
<feature type="transmembrane region" description="Helical" evidence="11">
    <location>
        <begin position="620"/>
        <end position="642"/>
    </location>
</feature>
<keyword evidence="13" id="KW-1185">Reference proteome</keyword>
<keyword evidence="7" id="KW-0653">Protein transport</keyword>
<dbReference type="Pfam" id="PF14828">
    <property type="entry name" value="Amnionless"/>
    <property type="match status" value="1"/>
</dbReference>
<keyword evidence="4" id="KW-1003">Cell membrane</keyword>
<dbReference type="InterPro" id="IPR026112">
    <property type="entry name" value="AMN"/>
</dbReference>
<evidence type="ECO:0000256" key="8">
    <source>
        <dbReference type="ARBA" id="ARBA00022989"/>
    </source>
</evidence>
<evidence type="ECO:0000313" key="12">
    <source>
        <dbReference type="EMBL" id="KAL2721916.1"/>
    </source>
</evidence>
<name>A0ABD2AMS7_VESMC</name>
<protein>
    <recommendedName>
        <fullName evidence="2">Protein amnionless</fullName>
    </recommendedName>
</protein>
<keyword evidence="9 11" id="KW-0472">Membrane</keyword>
<feature type="compositionally biased region" description="Acidic residues" evidence="10">
    <location>
        <begin position="750"/>
        <end position="763"/>
    </location>
</feature>
<evidence type="ECO:0000256" key="11">
    <source>
        <dbReference type="SAM" id="Phobius"/>
    </source>
</evidence>
<feature type="region of interest" description="Disordered" evidence="10">
    <location>
        <begin position="743"/>
        <end position="763"/>
    </location>
</feature>
<sequence length="763" mass="88402">MNSSNQGDMFSQQIEDPGSTLKVFGTSHKPHMFTSKDPTKGSQKAENLKCIWHTFQLLKSIVFKGFHILVYEKIDVDVCYFWFTVLSLEEKMMTLNVIIFSVFTILEGTVLAMEEPPSSSSTHTQRLSQAISDLIYDEPAEKRAYTYVSEYKRLPVYNFGLGKRWADTNDGKRGRPFSFGLGKRIKPYSFGLGKRNDNQFEYQPLRRSLDYLPVEAYDRYLTRDNDDDQLLDYIQEKRGNRLYSFGLGKRNWDVSPADDSMPIGKRPNDVTGQRYMFGLGKRMMEEEDTCIKCLQIVFFISLNKLIFAIEKQWIVDFEWQNEKNWDHIPKIDGHVIFPLETRHAVGLSKSVDLKLSKIDLPREGSLVLFRNGKLEFSESKNSETKISRWLKEGKFFWVDPDNWNGVSEAAPHMERIPCRQDDVVLPGTDQTFNIYLPAKDVQVESIRLSNHKYPSTWWDWEEMQKKKEFLGGFLSVKYSQYGCEKCLCQDGSQYDYLKEICAIQKPKCSFAACEYPLKIEGHCCLYCGGRVTIPKGASLAMIRSLVDEVLEQRATRLAWYVRRTWTNNIEVLLKEKTEYTGVDTLVALKDLQTKLHDENIEILYTENPGAPLKDSRLATMLGPFFGAPIIILILLIASFWYFDYSMRYVLSEISQAWSPPFGFARFENVLEGNVRIDDPQTRRDEHEMNEELIMEEEVLDEEGTSGGGNFENPLYRSKRDKNFKIEERELINVDLPLSLTSLKKRAKDNTEDDDDDIAMDIEQ</sequence>
<evidence type="ECO:0000256" key="7">
    <source>
        <dbReference type="ARBA" id="ARBA00022927"/>
    </source>
</evidence>
<dbReference type="EMBL" id="JAYRBN010000116">
    <property type="protein sequence ID" value="KAL2721916.1"/>
    <property type="molecule type" value="Genomic_DNA"/>
</dbReference>
<comment type="subcellular location">
    <subcellularLocation>
        <location evidence="1">Cell membrane</location>
        <topology evidence="1">Single-pass type I membrane protein</topology>
    </subcellularLocation>
</comment>
<dbReference type="Proteomes" id="UP001607303">
    <property type="component" value="Unassembled WGS sequence"/>
</dbReference>
<dbReference type="PANTHER" id="PTHR14995">
    <property type="entry name" value="AMNIONLESS"/>
    <property type="match status" value="1"/>
</dbReference>
<proteinExistence type="predicted"/>
<organism evidence="12 13">
    <name type="scientific">Vespula maculifrons</name>
    <name type="common">Eastern yellow jacket</name>
    <name type="synonym">Wasp</name>
    <dbReference type="NCBI Taxonomy" id="7453"/>
    <lineage>
        <taxon>Eukaryota</taxon>
        <taxon>Metazoa</taxon>
        <taxon>Ecdysozoa</taxon>
        <taxon>Arthropoda</taxon>
        <taxon>Hexapoda</taxon>
        <taxon>Insecta</taxon>
        <taxon>Pterygota</taxon>
        <taxon>Neoptera</taxon>
        <taxon>Endopterygota</taxon>
        <taxon>Hymenoptera</taxon>
        <taxon>Apocrita</taxon>
        <taxon>Aculeata</taxon>
        <taxon>Vespoidea</taxon>
        <taxon>Vespidae</taxon>
        <taxon>Vespinae</taxon>
        <taxon>Vespula</taxon>
    </lineage>
</organism>
<gene>
    <name evidence="12" type="ORF">V1477_020736</name>
</gene>
<comment type="caution">
    <text evidence="12">The sequence shown here is derived from an EMBL/GenBank/DDBJ whole genome shotgun (WGS) entry which is preliminary data.</text>
</comment>